<dbReference type="InterPro" id="IPR039065">
    <property type="entry name" value="AcoX-like"/>
</dbReference>
<accession>A0A6N0NTX6</accession>
<dbReference type="GO" id="GO:0003951">
    <property type="term" value="F:NAD+ kinase activity"/>
    <property type="evidence" value="ECO:0007669"/>
    <property type="project" value="InterPro"/>
</dbReference>
<dbReference type="SUPFAM" id="SSF111331">
    <property type="entry name" value="NAD kinase/diacylglycerol kinase-like"/>
    <property type="match status" value="1"/>
</dbReference>
<dbReference type="PIRSF" id="PIRSF016907">
    <property type="entry name" value="Kin_ATP-NAD"/>
    <property type="match status" value="1"/>
</dbReference>
<dbReference type="RefSeq" id="WP_174629177.1">
    <property type="nucleotide sequence ID" value="NZ_CP049074.1"/>
</dbReference>
<dbReference type="PANTHER" id="PTHR40697">
    <property type="entry name" value="ACETOIN CATABOLISM PROTEIN X"/>
    <property type="match status" value="1"/>
</dbReference>
<proteinExistence type="predicted"/>
<dbReference type="AlphaFoldDB" id="A0A6N0NTX6"/>
<dbReference type="Pfam" id="PF01513">
    <property type="entry name" value="NAD_kinase"/>
    <property type="match status" value="1"/>
</dbReference>
<sequence length="354" mass="38889">MKVGFLVNPYAGAGGRLGYKGSDDIREENPEIPARVSRFLSKAPDVEYLTPREKMGEVYFAGSNKKVIILNSGKNDSTREDTVNSVKEMIERGADIITFVGGDGTARDVAQVVGTTIPILGVPAGVKMHSGVFASTPEAAGTLLSHFVLGRAKVVATEVLDVDEEMYRRGKYVVKLYYIAKTISFNRLLTPSKQEYSYSDELDGIADFFLDKVMKDGIVYIMGPGSTVKRIEERLGLKPNFLGIDVFLGKKLIKANANYLDLVALTGGLKLKIVLTPIGGQGFVIGRGNQEIGPEILRRIEKEDIIILSVREKLDRIDCLRFDTGDPSLDEKFKGVYRVIIGYDETMAVKTCST</sequence>
<keyword evidence="1" id="KW-0808">Transferase</keyword>
<dbReference type="PANTHER" id="PTHR40697:SF2">
    <property type="entry name" value="ATP-NAD KINASE-RELATED"/>
    <property type="match status" value="1"/>
</dbReference>
<dbReference type="InterPro" id="IPR002504">
    <property type="entry name" value="NADK"/>
</dbReference>
<dbReference type="Proteomes" id="UP000509301">
    <property type="component" value="Chromosome"/>
</dbReference>
<dbReference type="InterPro" id="IPR011386">
    <property type="entry name" value="Put_ATP-NAD_kin"/>
</dbReference>
<name>A0A6N0NTX6_9CREN</name>
<reference evidence="1 2" key="1">
    <citation type="submission" date="2020-02" db="EMBL/GenBank/DDBJ databases">
        <title>Comparative genome analysis reveals the metabolism and evolution of the thermophilic archaeal genus Metallosphaera.</title>
        <authorList>
            <person name="Jiang C."/>
        </authorList>
    </citation>
    <scope>NUCLEOTIDE SEQUENCE [LARGE SCALE GENOMIC DNA]</scope>
    <source>
        <strain evidence="1 2">Ric-A</strain>
    </source>
</reference>
<dbReference type="KEGG" id="mten:GWK48_02135"/>
<dbReference type="GeneID" id="55640708"/>
<organism evidence="1 2">
    <name type="scientific">Metallosphaera tengchongensis</name>
    <dbReference type="NCBI Taxonomy" id="1532350"/>
    <lineage>
        <taxon>Archaea</taxon>
        <taxon>Thermoproteota</taxon>
        <taxon>Thermoprotei</taxon>
        <taxon>Sulfolobales</taxon>
        <taxon>Sulfolobaceae</taxon>
        <taxon>Metallosphaera</taxon>
    </lineage>
</organism>
<keyword evidence="2" id="KW-1185">Reference proteome</keyword>
<dbReference type="Gene3D" id="3.40.50.10330">
    <property type="entry name" value="Probable inorganic polyphosphate/atp-NAD kinase, domain 1"/>
    <property type="match status" value="1"/>
</dbReference>
<dbReference type="GO" id="GO:0006741">
    <property type="term" value="P:NADP+ biosynthetic process"/>
    <property type="evidence" value="ECO:0007669"/>
    <property type="project" value="InterPro"/>
</dbReference>
<protein>
    <submittedName>
        <fullName evidence="1">ATP-NAD kinase family protein</fullName>
    </submittedName>
</protein>
<dbReference type="Pfam" id="PF20143">
    <property type="entry name" value="NAD_kinase_C"/>
    <property type="match status" value="1"/>
</dbReference>
<dbReference type="InterPro" id="IPR016064">
    <property type="entry name" value="NAD/diacylglycerol_kinase_sf"/>
</dbReference>
<evidence type="ECO:0000313" key="1">
    <source>
        <dbReference type="EMBL" id="QKQ99352.1"/>
    </source>
</evidence>
<evidence type="ECO:0000313" key="2">
    <source>
        <dbReference type="Proteomes" id="UP000509301"/>
    </source>
</evidence>
<gene>
    <name evidence="1" type="ORF">GWK48_02135</name>
</gene>
<dbReference type="EMBL" id="CP049074">
    <property type="protein sequence ID" value="QKQ99352.1"/>
    <property type="molecule type" value="Genomic_DNA"/>
</dbReference>
<dbReference type="OrthoDB" id="56451at2157"/>
<dbReference type="InterPro" id="IPR017438">
    <property type="entry name" value="ATP-NAD_kinase_N"/>
</dbReference>
<keyword evidence="1" id="KW-0418">Kinase</keyword>